<organism evidence="1 2">
    <name type="scientific">Strongyloides papillosus</name>
    <name type="common">Intestinal threadworm</name>
    <dbReference type="NCBI Taxonomy" id="174720"/>
    <lineage>
        <taxon>Eukaryota</taxon>
        <taxon>Metazoa</taxon>
        <taxon>Ecdysozoa</taxon>
        <taxon>Nematoda</taxon>
        <taxon>Chromadorea</taxon>
        <taxon>Rhabditida</taxon>
        <taxon>Tylenchina</taxon>
        <taxon>Panagrolaimomorpha</taxon>
        <taxon>Strongyloidoidea</taxon>
        <taxon>Strongyloididae</taxon>
        <taxon>Strongyloides</taxon>
    </lineage>
</organism>
<dbReference type="Proteomes" id="UP000046392">
    <property type="component" value="Unplaced"/>
</dbReference>
<protein>
    <submittedName>
        <fullName evidence="2">Uncharacterized protein</fullName>
    </submittedName>
</protein>
<dbReference type="AlphaFoldDB" id="A0A0N5BEQ4"/>
<dbReference type="WBParaSite" id="SPAL_0000447750.1">
    <property type="protein sequence ID" value="SPAL_0000447750.1"/>
    <property type="gene ID" value="SPAL_0000447750"/>
</dbReference>
<evidence type="ECO:0000313" key="1">
    <source>
        <dbReference type="Proteomes" id="UP000046392"/>
    </source>
</evidence>
<keyword evidence="1" id="KW-1185">Reference proteome</keyword>
<evidence type="ECO:0000313" key="2">
    <source>
        <dbReference type="WBParaSite" id="SPAL_0000447750.1"/>
    </source>
</evidence>
<sequence length="231" mass="27327">MIRQDTYYYFTISGLPSMVIPQMLRKYIENKNLKYIQVQSFNYLGAFRIVGYDEPEMIKTESHFKDLKRKIKIDGIKYLFFFSEHKKIRLLLNRDMDVSELEAYFIRHQLLVSNMFKADFHLQQLNGAIILPVNGQMLQFLRNDDIPPSWEDEAIHRDPFNRKTKKTSIKEEVTTDKILSDTCPCPIQVNKNVTVAFTPENNDNTNKQIRLEIEVSNSDLEIHFTVKRNKQ</sequence>
<name>A0A0N5BEQ4_STREA</name>
<proteinExistence type="predicted"/>
<accession>A0A0N5BEQ4</accession>
<reference evidence="2" key="1">
    <citation type="submission" date="2017-02" db="UniProtKB">
        <authorList>
            <consortium name="WormBaseParasite"/>
        </authorList>
    </citation>
    <scope>IDENTIFICATION</scope>
</reference>